<dbReference type="Proteomes" id="UP000076023">
    <property type="component" value="Unassembled WGS sequence"/>
</dbReference>
<dbReference type="RefSeq" id="WP_075079588.1">
    <property type="nucleotide sequence ID" value="NZ_BDCO01000002.1"/>
</dbReference>
<organism evidence="2 3">
    <name type="scientific">Terrimicrobium sacchariphilum</name>
    <dbReference type="NCBI Taxonomy" id="690879"/>
    <lineage>
        <taxon>Bacteria</taxon>
        <taxon>Pseudomonadati</taxon>
        <taxon>Verrucomicrobiota</taxon>
        <taxon>Terrimicrobiia</taxon>
        <taxon>Terrimicrobiales</taxon>
        <taxon>Terrimicrobiaceae</taxon>
        <taxon>Terrimicrobium</taxon>
    </lineage>
</organism>
<dbReference type="OrthoDB" id="9842131at2"/>
<evidence type="ECO:0000313" key="3">
    <source>
        <dbReference type="Proteomes" id="UP000076023"/>
    </source>
</evidence>
<comment type="caution">
    <text evidence="2">The sequence shown here is derived from an EMBL/GenBank/DDBJ whole genome shotgun (WGS) entry which is preliminary data.</text>
</comment>
<feature type="transmembrane region" description="Helical" evidence="1">
    <location>
        <begin position="36"/>
        <end position="57"/>
    </location>
</feature>
<dbReference type="InParanoid" id="A0A146G869"/>
<protein>
    <submittedName>
        <fullName evidence="2">Uncharacterized protein</fullName>
    </submittedName>
</protein>
<dbReference type="EMBL" id="BDCO01000002">
    <property type="protein sequence ID" value="GAT33909.1"/>
    <property type="molecule type" value="Genomic_DNA"/>
</dbReference>
<keyword evidence="3" id="KW-1185">Reference proteome</keyword>
<evidence type="ECO:0000313" key="2">
    <source>
        <dbReference type="EMBL" id="GAT33909.1"/>
    </source>
</evidence>
<keyword evidence="1" id="KW-0472">Membrane</keyword>
<proteinExistence type="predicted"/>
<reference evidence="3" key="1">
    <citation type="journal article" date="2017" name="Genome Announc.">
        <title>Draft Genome Sequence of Terrimicrobium sacchariphilum NM-5T, a Facultative Anaerobic Soil Bacterium of the Class Spartobacteria.</title>
        <authorList>
            <person name="Qiu Y.L."/>
            <person name="Tourlousse D.M."/>
            <person name="Matsuura N."/>
            <person name="Ohashi A."/>
            <person name="Sekiguchi Y."/>
        </authorList>
    </citation>
    <scope>NUCLEOTIDE SEQUENCE [LARGE SCALE GENOMIC DNA]</scope>
    <source>
        <strain evidence="3">NM-5</strain>
    </source>
</reference>
<keyword evidence="1" id="KW-1133">Transmembrane helix</keyword>
<sequence>MSASIDDTLGKGVQSACKTLDATCKDCEEQIRSAPLASVLVAALIGYVLHFLPIGLIVRLKIRIFLALLKPALLLFGAYKLYEFIAAQVQANSRTLVEGAHEPVIDSPTGPTT</sequence>
<name>A0A146G869_TERSA</name>
<accession>A0A146G869</accession>
<gene>
    <name evidence="2" type="ORF">TSACC_22330</name>
</gene>
<feature type="transmembrane region" description="Helical" evidence="1">
    <location>
        <begin position="64"/>
        <end position="82"/>
    </location>
</feature>
<dbReference type="AlphaFoldDB" id="A0A146G869"/>
<dbReference type="STRING" id="690879.TSACC_22330"/>
<evidence type="ECO:0000256" key="1">
    <source>
        <dbReference type="SAM" id="Phobius"/>
    </source>
</evidence>
<keyword evidence="1" id="KW-0812">Transmembrane</keyword>